<evidence type="ECO:0000256" key="1">
    <source>
        <dbReference type="SAM" id="Phobius"/>
    </source>
</evidence>
<reference evidence="3 5" key="1">
    <citation type="submission" date="2016-10" db="EMBL/GenBank/DDBJ databases">
        <authorList>
            <person name="Varghese N."/>
            <person name="Submissions S."/>
        </authorList>
    </citation>
    <scope>NUCLEOTIDE SEQUENCE [LARGE SCALE GENOMIC DNA]</scope>
    <source>
        <strain evidence="3 5">DSM 19299</strain>
    </source>
</reference>
<dbReference type="CDD" id="cd18774">
    <property type="entry name" value="PDC2_HK_sensor"/>
    <property type="match status" value="1"/>
</dbReference>
<dbReference type="Pfam" id="PF04397">
    <property type="entry name" value="LytTR"/>
    <property type="match status" value="1"/>
</dbReference>
<evidence type="ECO:0000313" key="6">
    <source>
        <dbReference type="Proteomes" id="UP000251670"/>
    </source>
</evidence>
<proteinExistence type="predicted"/>
<dbReference type="SMART" id="SM00850">
    <property type="entry name" value="LytTR"/>
    <property type="match status" value="1"/>
</dbReference>
<dbReference type="PROSITE" id="PS50930">
    <property type="entry name" value="HTH_LYTTR"/>
    <property type="match status" value="1"/>
</dbReference>
<dbReference type="PANTHER" id="PTHR37299:SF1">
    <property type="entry name" value="STAGE 0 SPORULATION PROTEIN A HOMOLOG"/>
    <property type="match status" value="1"/>
</dbReference>
<organism evidence="4 6">
    <name type="scientific">Chryseobacterium jejuense</name>
    <dbReference type="NCBI Taxonomy" id="445960"/>
    <lineage>
        <taxon>Bacteria</taxon>
        <taxon>Pseudomonadati</taxon>
        <taxon>Bacteroidota</taxon>
        <taxon>Flavobacteriia</taxon>
        <taxon>Flavobacteriales</taxon>
        <taxon>Weeksellaceae</taxon>
        <taxon>Chryseobacterium group</taxon>
        <taxon>Chryseobacterium</taxon>
    </lineage>
</organism>
<dbReference type="EMBL" id="UAWB01000015">
    <property type="protein sequence ID" value="SQB47448.1"/>
    <property type="molecule type" value="Genomic_DNA"/>
</dbReference>
<accession>A0A2X2X3L0</accession>
<keyword evidence="1" id="KW-0472">Membrane</keyword>
<dbReference type="RefSeq" id="WP_089732545.1">
    <property type="nucleotide sequence ID" value="NZ_FNEG01000001.1"/>
</dbReference>
<dbReference type="PANTHER" id="PTHR37299">
    <property type="entry name" value="TRANSCRIPTIONAL REGULATOR-RELATED"/>
    <property type="match status" value="1"/>
</dbReference>
<dbReference type="Proteomes" id="UP000251670">
    <property type="component" value="Unassembled WGS sequence"/>
</dbReference>
<dbReference type="EMBL" id="FNEG01000001">
    <property type="protein sequence ID" value="SDI11275.1"/>
    <property type="molecule type" value="Genomic_DNA"/>
</dbReference>
<dbReference type="STRING" id="445960.SAMN05421542_0108"/>
<name>A0A2X2X3L0_CHRJE</name>
<feature type="domain" description="HTH LytTR-type" evidence="2">
    <location>
        <begin position="263"/>
        <end position="369"/>
    </location>
</feature>
<gene>
    <name evidence="4" type="ORF">NCTC13492_04530</name>
    <name evidence="3" type="ORF">SAMN05421542_0108</name>
</gene>
<dbReference type="InterPro" id="IPR007492">
    <property type="entry name" value="LytTR_DNA-bd_dom"/>
</dbReference>
<dbReference type="Proteomes" id="UP000199426">
    <property type="component" value="Unassembled WGS sequence"/>
</dbReference>
<feature type="transmembrane region" description="Helical" evidence="1">
    <location>
        <begin position="7"/>
        <end position="30"/>
    </location>
</feature>
<keyword evidence="5" id="KW-1185">Reference proteome</keyword>
<evidence type="ECO:0000313" key="5">
    <source>
        <dbReference type="Proteomes" id="UP000199426"/>
    </source>
</evidence>
<dbReference type="OrthoDB" id="735914at2"/>
<dbReference type="InterPro" id="IPR046947">
    <property type="entry name" value="LytR-like"/>
</dbReference>
<evidence type="ECO:0000313" key="3">
    <source>
        <dbReference type="EMBL" id="SDI11275.1"/>
    </source>
</evidence>
<dbReference type="Gene3D" id="2.40.50.1020">
    <property type="entry name" value="LytTr DNA-binding domain"/>
    <property type="match status" value="1"/>
</dbReference>
<dbReference type="Gene3D" id="3.30.450.20">
    <property type="entry name" value="PAS domain"/>
    <property type="match status" value="1"/>
</dbReference>
<protein>
    <submittedName>
        <fullName evidence="3">LytTr DNA-binding domain-containing protein</fullName>
    </submittedName>
    <submittedName>
        <fullName evidence="4">Response regulator of the LytR/AlgR family</fullName>
    </submittedName>
</protein>
<sequence length="369" mass="42554">MKKINLYTITFSAISIVILLVSFFSFRYLYSSSKKDVFNSTFEAGKREAREIGKLLELQLKQGLSEETVIQNLQSSIVNTDTQSGFICMYNQKGIELCHPNPALVGQKVEINSSAFILDNKQFDFLEILHSGKASTGIHHFNENSNRASEIVSFYPVKGSNWMVASHANIDVIEQQISDLYLTFLIVFLIATLSILGVSFFLIRMIYKKYEAQKNDEIKNLNDEVNTLTAINTQLHLIHEKHKENNNDFLREESTDNVKKRIITYHKDELMSLETSEIAYFFLENNIVYIKTCSGSQYSINSSLDELIKTLDPQMFYRANRQFIINVKAINNILVYGKNQLKLMVKPESDEMILISKNRVSEFKKWLEQ</sequence>
<dbReference type="GO" id="GO:0003677">
    <property type="term" value="F:DNA binding"/>
    <property type="evidence" value="ECO:0007669"/>
    <property type="project" value="UniProtKB-KW"/>
</dbReference>
<dbReference type="AlphaFoldDB" id="A0A2X2X3L0"/>
<evidence type="ECO:0000313" key="4">
    <source>
        <dbReference type="EMBL" id="SQB47448.1"/>
    </source>
</evidence>
<keyword evidence="3" id="KW-0238">DNA-binding</keyword>
<keyword evidence="1" id="KW-1133">Transmembrane helix</keyword>
<dbReference type="GO" id="GO:0000156">
    <property type="term" value="F:phosphorelay response regulator activity"/>
    <property type="evidence" value="ECO:0007669"/>
    <property type="project" value="InterPro"/>
</dbReference>
<keyword evidence="1" id="KW-0812">Transmembrane</keyword>
<reference evidence="4 6" key="2">
    <citation type="submission" date="2018-06" db="EMBL/GenBank/DDBJ databases">
        <authorList>
            <consortium name="Pathogen Informatics"/>
            <person name="Doyle S."/>
        </authorList>
    </citation>
    <scope>NUCLEOTIDE SEQUENCE [LARGE SCALE GENOMIC DNA]</scope>
    <source>
        <strain evidence="4 6">NCTC13492</strain>
    </source>
</reference>
<evidence type="ECO:0000259" key="2">
    <source>
        <dbReference type="PROSITE" id="PS50930"/>
    </source>
</evidence>
<feature type="transmembrane region" description="Helical" evidence="1">
    <location>
        <begin position="180"/>
        <end position="203"/>
    </location>
</feature>